<sequence>MVNNEAGRANPGDVGRRDTDIWAAIDEQRQSMERLKVMLQQLMERPPNPNISNDNALAPTNRDGVEGVALDHLGGGRLSRAARHVQFEDFSDEDSDVDFAGECSALEGSTRASGGELLAVKRKVAKKAKGTSASNDPHPNSLTDGAGEEVIVVEDEMTTPNARIEASPNAPMGTWPVTILKSNEENNDQRTLKDLLTRERHSKKRSDRPFVVFPHLSSDKAKVTNQSLHPWAKVP</sequence>
<reference evidence="2" key="2">
    <citation type="submission" date="2023-02" db="EMBL/GenBank/DDBJ databases">
        <authorList>
            <person name="Swenson N.G."/>
            <person name="Wegrzyn J.L."/>
            <person name="Mcevoy S.L."/>
        </authorList>
    </citation>
    <scope>NUCLEOTIDE SEQUENCE</scope>
    <source>
        <strain evidence="2">91603</strain>
        <tissue evidence="2">Leaf</tissue>
    </source>
</reference>
<dbReference type="Proteomes" id="UP001064489">
    <property type="component" value="Chromosome 11"/>
</dbReference>
<proteinExistence type="predicted"/>
<evidence type="ECO:0000313" key="2">
    <source>
        <dbReference type="EMBL" id="KAI9152847.1"/>
    </source>
</evidence>
<dbReference type="EMBL" id="JAJSOW010000108">
    <property type="protein sequence ID" value="KAI9152847.1"/>
    <property type="molecule type" value="Genomic_DNA"/>
</dbReference>
<evidence type="ECO:0000256" key="1">
    <source>
        <dbReference type="SAM" id="MobiDB-lite"/>
    </source>
</evidence>
<comment type="caution">
    <text evidence="2">The sequence shown here is derived from an EMBL/GenBank/DDBJ whole genome shotgun (WGS) entry which is preliminary data.</text>
</comment>
<feature type="region of interest" description="Disordered" evidence="1">
    <location>
        <begin position="195"/>
        <end position="235"/>
    </location>
</feature>
<protein>
    <submittedName>
        <fullName evidence="2">Uncharacterized protein</fullName>
    </submittedName>
</protein>
<keyword evidence="3" id="KW-1185">Reference proteome</keyword>
<evidence type="ECO:0000313" key="3">
    <source>
        <dbReference type="Proteomes" id="UP001064489"/>
    </source>
</evidence>
<dbReference type="AlphaFoldDB" id="A0AAD5I4R4"/>
<name>A0AAD5I4R4_ACENE</name>
<reference evidence="2" key="1">
    <citation type="journal article" date="2022" name="Plant J.">
        <title>Strategies of tolerance reflected in two North American maple genomes.</title>
        <authorList>
            <person name="McEvoy S.L."/>
            <person name="Sezen U.U."/>
            <person name="Trouern-Trend A."/>
            <person name="McMahon S.M."/>
            <person name="Schaberg P.G."/>
            <person name="Yang J."/>
            <person name="Wegrzyn J.L."/>
            <person name="Swenson N.G."/>
        </authorList>
    </citation>
    <scope>NUCLEOTIDE SEQUENCE</scope>
    <source>
        <strain evidence="2">91603</strain>
    </source>
</reference>
<gene>
    <name evidence="2" type="ORF">LWI28_002112</name>
</gene>
<organism evidence="2 3">
    <name type="scientific">Acer negundo</name>
    <name type="common">Box elder</name>
    <dbReference type="NCBI Taxonomy" id="4023"/>
    <lineage>
        <taxon>Eukaryota</taxon>
        <taxon>Viridiplantae</taxon>
        <taxon>Streptophyta</taxon>
        <taxon>Embryophyta</taxon>
        <taxon>Tracheophyta</taxon>
        <taxon>Spermatophyta</taxon>
        <taxon>Magnoliopsida</taxon>
        <taxon>eudicotyledons</taxon>
        <taxon>Gunneridae</taxon>
        <taxon>Pentapetalae</taxon>
        <taxon>rosids</taxon>
        <taxon>malvids</taxon>
        <taxon>Sapindales</taxon>
        <taxon>Sapindaceae</taxon>
        <taxon>Hippocastanoideae</taxon>
        <taxon>Acereae</taxon>
        <taxon>Acer</taxon>
    </lineage>
</organism>
<accession>A0AAD5I4R4</accession>